<evidence type="ECO:0000313" key="1">
    <source>
        <dbReference type="EMBL" id="MBW1258471.1"/>
    </source>
</evidence>
<dbReference type="RefSeq" id="WP_218996277.1">
    <property type="nucleotide sequence ID" value="NZ_JAHVXU010000036.1"/>
</dbReference>
<protein>
    <recommendedName>
        <fullName evidence="3">Phage protein</fullName>
    </recommendedName>
</protein>
<evidence type="ECO:0000313" key="2">
    <source>
        <dbReference type="Proteomes" id="UP001197236"/>
    </source>
</evidence>
<comment type="caution">
    <text evidence="1">The sequence shown here is derived from an EMBL/GenBank/DDBJ whole genome shotgun (WGS) entry which is preliminary data.</text>
</comment>
<accession>A0ABS6VHD5</accession>
<reference evidence="1 2" key="1">
    <citation type="submission" date="2021-07" db="EMBL/GenBank/DDBJ databases">
        <title>A novel phosphonate cluster across the Pantoea species complex is important for pathogenicity in onion.</title>
        <authorList>
            <person name="Zhao M."/>
            <person name="Stice S."/>
            <person name="Shin G.Y."/>
            <person name="Coutinho T."/>
            <person name="Gitaitis R."/>
            <person name="Kvitko B."/>
            <person name="Dutta B."/>
        </authorList>
    </citation>
    <scope>NUCLEOTIDE SEQUENCE [LARGE SCALE GENOMIC DNA]</scope>
    <source>
        <strain evidence="1 2">BD 382</strain>
    </source>
</reference>
<gene>
    <name evidence="1" type="ORF">KYI95_14920</name>
</gene>
<organism evidence="1 2">
    <name type="scientific">Pantoea allii</name>
    <dbReference type="NCBI Taxonomy" id="574096"/>
    <lineage>
        <taxon>Bacteria</taxon>
        <taxon>Pseudomonadati</taxon>
        <taxon>Pseudomonadota</taxon>
        <taxon>Gammaproteobacteria</taxon>
        <taxon>Enterobacterales</taxon>
        <taxon>Erwiniaceae</taxon>
        <taxon>Pantoea</taxon>
    </lineage>
</organism>
<keyword evidence="2" id="KW-1185">Reference proteome</keyword>
<dbReference type="Proteomes" id="UP001197236">
    <property type="component" value="Unassembled WGS sequence"/>
</dbReference>
<proteinExistence type="predicted"/>
<sequence>MKKIYLDEDLLAVNSGEIIVYNFDCISREYLSTTTETMAVEVGLPANSCIDAPLDKKDGMVVCRTKNLLAWEYIFDHRGENVYHNRVR</sequence>
<dbReference type="EMBL" id="JAHVXZ010000008">
    <property type="protein sequence ID" value="MBW1258471.1"/>
    <property type="molecule type" value="Genomic_DNA"/>
</dbReference>
<name>A0ABS6VHD5_9GAMM</name>
<evidence type="ECO:0008006" key="3">
    <source>
        <dbReference type="Google" id="ProtNLM"/>
    </source>
</evidence>